<reference evidence="2" key="2">
    <citation type="submission" date="2021-08" db="EMBL/GenBank/DDBJ databases">
        <authorList>
            <person name="Tani A."/>
            <person name="Ola A."/>
            <person name="Ogura Y."/>
            <person name="Katsura K."/>
            <person name="Hayashi T."/>
        </authorList>
    </citation>
    <scope>NUCLEOTIDE SEQUENCE</scope>
    <source>
        <strain evidence="2">KCTC 52305</strain>
    </source>
</reference>
<gene>
    <name evidence="2" type="primary">fchA</name>
    <name evidence="2" type="ORF">OPKNFCMD_6052</name>
</gene>
<feature type="domain" description="Cyclodeaminase/cyclohydrolase" evidence="1">
    <location>
        <begin position="6"/>
        <end position="186"/>
    </location>
</feature>
<dbReference type="NCBIfam" id="NF045657">
    <property type="entry name" value="MthfCyhylaseFchA"/>
    <property type="match status" value="1"/>
</dbReference>
<name>A0ABQ4R6D3_9HYPH</name>
<evidence type="ECO:0000259" key="1">
    <source>
        <dbReference type="Pfam" id="PF04961"/>
    </source>
</evidence>
<dbReference type="InterPro" id="IPR036178">
    <property type="entry name" value="Formintransfe-cycloase-like_sf"/>
</dbReference>
<evidence type="ECO:0000313" key="2">
    <source>
        <dbReference type="EMBL" id="GJD53277.1"/>
    </source>
</evidence>
<proteinExistence type="predicted"/>
<organism evidence="2 3">
    <name type="scientific">Methylobacterium crusticola</name>
    <dbReference type="NCBI Taxonomy" id="1697972"/>
    <lineage>
        <taxon>Bacteria</taxon>
        <taxon>Pseudomonadati</taxon>
        <taxon>Pseudomonadota</taxon>
        <taxon>Alphaproteobacteria</taxon>
        <taxon>Hyphomicrobiales</taxon>
        <taxon>Methylobacteriaceae</taxon>
        <taxon>Methylobacterium</taxon>
    </lineage>
</organism>
<dbReference type="InterPro" id="IPR054893">
    <property type="entry name" value="MthfCyhylase"/>
</dbReference>
<dbReference type="EMBL" id="BPQH01000027">
    <property type="protein sequence ID" value="GJD53277.1"/>
    <property type="molecule type" value="Genomic_DNA"/>
</dbReference>
<dbReference type="SUPFAM" id="SSF101262">
    <property type="entry name" value="Methenyltetrahydrofolate cyclohydrolase-like"/>
    <property type="match status" value="1"/>
</dbReference>
<dbReference type="RefSeq" id="WP_128562846.1">
    <property type="nucleotide sequence ID" value="NZ_BPQH01000027.1"/>
</dbReference>
<accession>A0ABQ4R6D3</accession>
<protein>
    <submittedName>
        <fullName evidence="2">Methenyltetrahydrofolate cyclohydrolase</fullName>
    </submittedName>
</protein>
<dbReference type="Pfam" id="PF04961">
    <property type="entry name" value="FTCD_C"/>
    <property type="match status" value="1"/>
</dbReference>
<keyword evidence="3" id="KW-1185">Reference proteome</keyword>
<evidence type="ECO:0000313" key="3">
    <source>
        <dbReference type="Proteomes" id="UP001055167"/>
    </source>
</evidence>
<reference evidence="2" key="1">
    <citation type="journal article" date="2021" name="Front. Microbiol.">
        <title>Comprehensive Comparative Genomics and Phenotyping of Methylobacterium Species.</title>
        <authorList>
            <person name="Alessa O."/>
            <person name="Ogura Y."/>
            <person name="Fujitani Y."/>
            <person name="Takami H."/>
            <person name="Hayashi T."/>
            <person name="Sahin N."/>
            <person name="Tani A."/>
        </authorList>
    </citation>
    <scope>NUCLEOTIDE SEQUENCE</scope>
    <source>
        <strain evidence="2">KCTC 52305</strain>
    </source>
</reference>
<comment type="caution">
    <text evidence="2">The sequence shown here is derived from an EMBL/GenBank/DDBJ whole genome shotgun (WGS) entry which is preliminary data.</text>
</comment>
<dbReference type="Gene3D" id="1.20.120.680">
    <property type="entry name" value="Formiminotetrahydrofolate cyclodeaminase monomer, up-and-down helical bundle"/>
    <property type="match status" value="1"/>
</dbReference>
<dbReference type="Proteomes" id="UP001055167">
    <property type="component" value="Unassembled WGS sequence"/>
</dbReference>
<dbReference type="InterPro" id="IPR007044">
    <property type="entry name" value="Cyclodeamin/CycHdrlase"/>
</dbReference>
<sequence>MAADETVAGFLDGLASEQPTPGGGGAAAISGAMGAALVSMVCNLTIGKKKYAEVEAEMTEARARSEALRRQLTGMIAEDVAAFTAVMAAYGLPKGSDAEKEARRAAIQGALREATDVPLACARACRAVIDLCEGVARQGNLNVISDAGVAVLSAQAGLRSAALNVLVNARAMEDRAFAQERLAELDRLLAGADALTERVYDVVRAKLT</sequence>